<dbReference type="Gene3D" id="2.130.10.10">
    <property type="entry name" value="YVTN repeat-like/Quinoprotein amine dehydrogenase"/>
    <property type="match status" value="1"/>
</dbReference>
<dbReference type="GO" id="GO:0034399">
    <property type="term" value="C:nuclear periphery"/>
    <property type="evidence" value="ECO:0007669"/>
    <property type="project" value="TreeGrafter"/>
</dbReference>
<evidence type="ECO:0000256" key="2">
    <source>
        <dbReference type="ARBA" id="ARBA00022618"/>
    </source>
</evidence>
<dbReference type="InterPro" id="IPR036322">
    <property type="entry name" value="WD40_repeat_dom_sf"/>
</dbReference>
<dbReference type="GeneID" id="36514859"/>
<dbReference type="GO" id="GO:0070979">
    <property type="term" value="P:protein K11-linked ubiquitination"/>
    <property type="evidence" value="ECO:0007669"/>
    <property type="project" value="TreeGrafter"/>
</dbReference>
<dbReference type="Proteomes" id="UP000238350">
    <property type="component" value="Unassembled WGS sequence"/>
</dbReference>
<dbReference type="Pfam" id="PF12894">
    <property type="entry name" value="ANAPC4_WD40"/>
    <property type="match status" value="1"/>
</dbReference>
<dbReference type="OrthoDB" id="2110451at2759"/>
<keyword evidence="9" id="KW-1185">Reference proteome</keyword>
<keyword evidence="4" id="KW-0833">Ubl conjugation pathway</keyword>
<evidence type="ECO:0000256" key="5">
    <source>
        <dbReference type="ARBA" id="ARBA00023306"/>
    </source>
</evidence>
<dbReference type="Pfam" id="PF12896">
    <property type="entry name" value="ANAPC4"/>
    <property type="match status" value="1"/>
</dbReference>
<proteinExistence type="predicted"/>
<dbReference type="RefSeq" id="XP_024663436.1">
    <property type="nucleotide sequence ID" value="XM_024807668.1"/>
</dbReference>
<evidence type="ECO:0000313" key="8">
    <source>
        <dbReference type="EMBL" id="PRT53490.1"/>
    </source>
</evidence>
<evidence type="ECO:0000313" key="9">
    <source>
        <dbReference type="Proteomes" id="UP000238350"/>
    </source>
</evidence>
<evidence type="ECO:0000256" key="4">
    <source>
        <dbReference type="ARBA" id="ARBA00022786"/>
    </source>
</evidence>
<dbReference type="PANTHER" id="PTHR13260">
    <property type="entry name" value="ANAPHASE PROMOTING COMPLEX SUBUNIT 4 APC4"/>
    <property type="match status" value="1"/>
</dbReference>
<dbReference type="EMBL" id="NDIQ01000001">
    <property type="protein sequence ID" value="PRT53490.1"/>
    <property type="molecule type" value="Genomic_DNA"/>
</dbReference>
<gene>
    <name evidence="8" type="ORF">B9G98_01110</name>
</gene>
<dbReference type="InterPro" id="IPR024977">
    <property type="entry name" value="Apc4-like_WD40_dom"/>
</dbReference>
<protein>
    <recommendedName>
        <fullName evidence="1">Anaphase-promoting complex subunit 4</fullName>
    </recommendedName>
</protein>
<dbReference type="GO" id="GO:0031145">
    <property type="term" value="P:anaphase-promoting complex-dependent catabolic process"/>
    <property type="evidence" value="ECO:0007669"/>
    <property type="project" value="InterPro"/>
</dbReference>
<sequence>MFSFPPAFAASVIKWCPTMDVFAAGSERGPVLLIRGSTGRQVWLVPGRKNIAVRGIHFSRDGQLLAVRYEGGTFLVLQTSSGRTVSAGAGPASCLAWPEPQPRASIDDDAHVLMPSFETMMPQTLVQGSPVGKFKLTLLGNLSMREMSVGAGPITHIANEKGIWALICGNEVVLLQCSQIEDRVKLGAIRVADTVRAIDQIRTALKRYGDFYKSFEDNMKRFFEGLKSPDNLFAYFLAGAHSKEVEEWLLHQHESGFRRWFKAVHANLEDMRKQLSTIVAPNSKAVLIFCSKMLALHESFAHGFEMIDAAQAFNLQSQLLLNHVIKLQKDVTAFACVLEFVLGRAIDRVLNITSKEDCSIDDACAYFKSDPQPEINVEPLADLVSATWQNTLDVLEKTVQETCRFPIVGTAVDLDVCDQHVYALTDSKLYVAEPASVSEFDISGGLATSNGLVVAVDNKDVKFYEQDQLVNTISLDTEPSLVAAKANAICVLQRDMRSFDIVGLN</sequence>
<dbReference type="GO" id="GO:0051301">
    <property type="term" value="P:cell division"/>
    <property type="evidence" value="ECO:0007669"/>
    <property type="project" value="UniProtKB-KW"/>
</dbReference>
<name>A0A2T0FET8_9ASCO</name>
<feature type="domain" description="Anaphase-promoting complex subunit 4 long" evidence="7">
    <location>
        <begin position="196"/>
        <end position="335"/>
    </location>
</feature>
<dbReference type="PANTHER" id="PTHR13260:SF0">
    <property type="entry name" value="ANAPHASE-PROMOTING COMPLEX SUBUNIT 4"/>
    <property type="match status" value="1"/>
</dbReference>
<dbReference type="GO" id="GO:0005680">
    <property type="term" value="C:anaphase-promoting complex"/>
    <property type="evidence" value="ECO:0007669"/>
    <property type="project" value="InterPro"/>
</dbReference>
<keyword evidence="5" id="KW-0131">Cell cycle</keyword>
<organism evidence="8 9">
    <name type="scientific">Wickerhamiella sorbophila</name>
    <dbReference type="NCBI Taxonomy" id="45607"/>
    <lineage>
        <taxon>Eukaryota</taxon>
        <taxon>Fungi</taxon>
        <taxon>Dikarya</taxon>
        <taxon>Ascomycota</taxon>
        <taxon>Saccharomycotina</taxon>
        <taxon>Dipodascomycetes</taxon>
        <taxon>Dipodascales</taxon>
        <taxon>Trichomonascaceae</taxon>
        <taxon>Wickerhamiella</taxon>
    </lineage>
</organism>
<reference evidence="8 9" key="1">
    <citation type="submission" date="2017-04" db="EMBL/GenBank/DDBJ databases">
        <title>Genome sequencing of [Candida] sorbophila.</title>
        <authorList>
            <person name="Ahn J.O."/>
        </authorList>
    </citation>
    <scope>NUCLEOTIDE SEQUENCE [LARGE SCALE GENOMIC DNA]</scope>
    <source>
        <strain evidence="8 9">DS02</strain>
    </source>
</reference>
<comment type="caution">
    <text evidence="8">The sequence shown here is derived from an EMBL/GenBank/DDBJ whole genome shotgun (WGS) entry which is preliminary data.</text>
</comment>
<dbReference type="AlphaFoldDB" id="A0A2T0FET8"/>
<keyword evidence="3" id="KW-0498">Mitosis</keyword>
<dbReference type="InterPro" id="IPR015943">
    <property type="entry name" value="WD40/YVTN_repeat-like_dom_sf"/>
</dbReference>
<evidence type="ECO:0000259" key="6">
    <source>
        <dbReference type="Pfam" id="PF12894"/>
    </source>
</evidence>
<feature type="domain" description="Anaphase-promoting complex subunit 4-like WD40" evidence="6">
    <location>
        <begin position="14"/>
        <end position="97"/>
    </location>
</feature>
<accession>A0A2T0FET8</accession>
<dbReference type="InterPro" id="IPR024789">
    <property type="entry name" value="APC4"/>
</dbReference>
<dbReference type="SUPFAM" id="SSF50978">
    <property type="entry name" value="WD40 repeat-like"/>
    <property type="match status" value="1"/>
</dbReference>
<evidence type="ECO:0000259" key="7">
    <source>
        <dbReference type="Pfam" id="PF12896"/>
    </source>
</evidence>
<evidence type="ECO:0000256" key="1">
    <source>
        <dbReference type="ARBA" id="ARBA00016067"/>
    </source>
</evidence>
<evidence type="ECO:0000256" key="3">
    <source>
        <dbReference type="ARBA" id="ARBA00022776"/>
    </source>
</evidence>
<keyword evidence="2" id="KW-0132">Cell division</keyword>
<dbReference type="InterPro" id="IPR024790">
    <property type="entry name" value="APC4_long_dom"/>
</dbReference>